<dbReference type="GO" id="GO:0006955">
    <property type="term" value="P:immune response"/>
    <property type="evidence" value="ECO:0007669"/>
    <property type="project" value="TreeGrafter"/>
</dbReference>
<feature type="domain" description="MHC class I-like antigen recognition-like" evidence="8">
    <location>
        <begin position="361"/>
        <end position="531"/>
    </location>
</feature>
<sequence>MCVRGADGHTRGSWQFAFNGQLTYLFDSENRKWTVVPPGGQQFRVMLGNDKELTKLLVQTANGDCKSWLQHVWEHWDEMQETTVPPATQQGTDPGKATAIGPYTWIFPLLLSCAVIMGILAAKSTKKPFSVGTSSATLALGQLPLDELLFIIRPAALPSLRIQNLSPATCGFPGQKVLLAARAGPSPARPRPAHPETRTQATAGPPAGFFRGLGLSESCICAFSSVLRRFLCLSRLRPRAFPGVCHTCKKLKLGEFLSPTGVWSLSAGDRRPPAQPARPSKRVLLPTGAPSEATPRLPWTPPPRPRLGVAMEPTAATTLTGRSGLLFLLFLLRLPRGITAAPAGLVVGATRRGAGTDALLLSYNFSITSQARPGQPWCEIQGQVNGNEFLYYACGSKRVISVGPWGMKLKDTAFWDTQMEPLEDLGEEFRKKLLDIKAEIFTKSDSLTLQGRLMCERGAHGHSRRSWRFVFNEQFTCLFDPENRKWIQFPPGGQQVKDMLDGDRELTELLMKIANGDCKGWLQKLREHSNEMQETVGAPATSLHVPLVKDAAIRPITSVLHVVLTHSILLVVQGMVL</sequence>
<keyword evidence="5" id="KW-0325">Glycoprotein</keyword>
<keyword evidence="4" id="KW-1015">Disulfide bond</keyword>
<dbReference type="PANTHER" id="PTHR16675:SF268">
    <property type="entry name" value="UL16-BINDING PROTEIN 1"/>
    <property type="match status" value="1"/>
</dbReference>
<evidence type="ECO:0000313" key="9">
    <source>
        <dbReference type="Proteomes" id="UP000000715"/>
    </source>
</evidence>
<evidence type="ECO:0000256" key="1">
    <source>
        <dbReference type="ARBA" id="ARBA00004370"/>
    </source>
</evidence>
<dbReference type="AlphaFoldDB" id="A0A8U0MRR4"/>
<dbReference type="KEGG" id="mpuf:101685501"/>
<evidence type="ECO:0000256" key="6">
    <source>
        <dbReference type="SAM" id="MobiDB-lite"/>
    </source>
</evidence>
<feature type="transmembrane region" description="Helical" evidence="7">
    <location>
        <begin position="103"/>
        <end position="122"/>
    </location>
</feature>
<dbReference type="OrthoDB" id="9836934at2759"/>
<organism evidence="9 10">
    <name type="scientific">Mustela putorius furo</name>
    <name type="common">European domestic ferret</name>
    <name type="synonym">Mustela furo</name>
    <dbReference type="NCBI Taxonomy" id="9669"/>
    <lineage>
        <taxon>Eukaryota</taxon>
        <taxon>Metazoa</taxon>
        <taxon>Chordata</taxon>
        <taxon>Craniata</taxon>
        <taxon>Vertebrata</taxon>
        <taxon>Euteleostomi</taxon>
        <taxon>Mammalia</taxon>
        <taxon>Eutheria</taxon>
        <taxon>Laurasiatheria</taxon>
        <taxon>Carnivora</taxon>
        <taxon>Caniformia</taxon>
        <taxon>Musteloidea</taxon>
        <taxon>Mustelidae</taxon>
        <taxon>Mustelinae</taxon>
        <taxon>Mustela</taxon>
    </lineage>
</organism>
<dbReference type="FunFam" id="3.30.500.10:FF:000004">
    <property type="entry name" value="Retinoic acid early-inducible protein 1-beta"/>
    <property type="match status" value="1"/>
</dbReference>
<dbReference type="PANTHER" id="PTHR16675">
    <property type="entry name" value="MHC CLASS I-RELATED"/>
    <property type="match status" value="1"/>
</dbReference>
<dbReference type="GO" id="GO:0009897">
    <property type="term" value="C:external side of plasma membrane"/>
    <property type="evidence" value="ECO:0007669"/>
    <property type="project" value="TreeGrafter"/>
</dbReference>
<accession>A0A8U0MRR4</accession>
<dbReference type="InterPro" id="IPR050208">
    <property type="entry name" value="MHC_class-I_related"/>
</dbReference>
<dbReference type="InterPro" id="IPR011162">
    <property type="entry name" value="MHC_I/II-like_Ag-recog"/>
</dbReference>
<comment type="subcellular location">
    <subcellularLocation>
        <location evidence="1">Membrane</location>
    </subcellularLocation>
</comment>
<dbReference type="GO" id="GO:0002486">
    <property type="term" value="P:antigen processing and presentation of endogenous peptide antigen via MHC class I via ER pathway, TAP-independent"/>
    <property type="evidence" value="ECO:0007669"/>
    <property type="project" value="TreeGrafter"/>
</dbReference>
<evidence type="ECO:0000256" key="3">
    <source>
        <dbReference type="ARBA" id="ARBA00023136"/>
    </source>
</evidence>
<dbReference type="GeneID" id="101685501"/>
<evidence type="ECO:0000259" key="8">
    <source>
        <dbReference type="Pfam" id="PF00129"/>
    </source>
</evidence>
<keyword evidence="3 7" id="KW-0472">Membrane</keyword>
<evidence type="ECO:0000256" key="5">
    <source>
        <dbReference type="ARBA" id="ARBA00023180"/>
    </source>
</evidence>
<evidence type="ECO:0000256" key="2">
    <source>
        <dbReference type="ARBA" id="ARBA00022729"/>
    </source>
</evidence>
<evidence type="ECO:0000256" key="4">
    <source>
        <dbReference type="ARBA" id="ARBA00023157"/>
    </source>
</evidence>
<proteinExistence type="predicted"/>
<dbReference type="Proteomes" id="UP000000715">
    <property type="component" value="Unplaced"/>
</dbReference>
<protein>
    <submittedName>
        <fullName evidence="10">Uncharacterized protein LOC101685501</fullName>
    </submittedName>
</protein>
<keyword evidence="7" id="KW-1133">Transmembrane helix</keyword>
<dbReference type="InterPro" id="IPR037055">
    <property type="entry name" value="MHC_I-like_Ag-recog_sf"/>
</dbReference>
<feature type="region of interest" description="Disordered" evidence="6">
    <location>
        <begin position="183"/>
        <end position="205"/>
    </location>
</feature>
<gene>
    <name evidence="10" type="primary">LOC101685501</name>
</gene>
<name>A0A8U0MRR4_MUSPF</name>
<keyword evidence="2" id="KW-0732">Signal</keyword>
<reference evidence="10" key="1">
    <citation type="submission" date="2025-08" db="UniProtKB">
        <authorList>
            <consortium name="RefSeq"/>
        </authorList>
    </citation>
    <scope>IDENTIFICATION</scope>
    <source>
        <tissue evidence="10">Brain</tissue>
    </source>
</reference>
<dbReference type="GO" id="GO:0005615">
    <property type="term" value="C:extracellular space"/>
    <property type="evidence" value="ECO:0007669"/>
    <property type="project" value="TreeGrafter"/>
</dbReference>
<keyword evidence="9" id="KW-1185">Reference proteome</keyword>
<dbReference type="Pfam" id="PF00129">
    <property type="entry name" value="MHC_I"/>
    <property type="match status" value="1"/>
</dbReference>
<keyword evidence="7" id="KW-0812">Transmembrane</keyword>
<dbReference type="SUPFAM" id="SSF54452">
    <property type="entry name" value="MHC antigen-recognition domain"/>
    <property type="match status" value="2"/>
</dbReference>
<dbReference type="RefSeq" id="XP_004753612.3">
    <property type="nucleotide sequence ID" value="XM_004753555.3"/>
</dbReference>
<feature type="region of interest" description="Disordered" evidence="6">
    <location>
        <begin position="266"/>
        <end position="304"/>
    </location>
</feature>
<dbReference type="InterPro" id="IPR011161">
    <property type="entry name" value="MHC_I-like_Ag-recog"/>
</dbReference>
<dbReference type="GO" id="GO:0002476">
    <property type="term" value="P:antigen processing and presentation of endogenous peptide antigen via MHC class Ib"/>
    <property type="evidence" value="ECO:0007669"/>
    <property type="project" value="TreeGrafter"/>
</dbReference>
<dbReference type="GO" id="GO:0001916">
    <property type="term" value="P:positive regulation of T cell mediated cytotoxicity"/>
    <property type="evidence" value="ECO:0007669"/>
    <property type="project" value="TreeGrafter"/>
</dbReference>
<evidence type="ECO:0000256" key="7">
    <source>
        <dbReference type="SAM" id="Phobius"/>
    </source>
</evidence>
<evidence type="ECO:0000313" key="10">
    <source>
        <dbReference type="RefSeq" id="XP_004753612.3"/>
    </source>
</evidence>
<dbReference type="Gene3D" id="3.30.500.10">
    <property type="entry name" value="MHC class I-like antigen recognition-like"/>
    <property type="match status" value="2"/>
</dbReference>